<accession>A0A4Z1R978</accession>
<dbReference type="CDD" id="cd01026">
    <property type="entry name" value="TOPRIM_OLD"/>
    <property type="match status" value="1"/>
</dbReference>
<dbReference type="SUPFAM" id="SSF52540">
    <property type="entry name" value="P-loop containing nucleoside triphosphate hydrolases"/>
    <property type="match status" value="1"/>
</dbReference>
<dbReference type="AlphaFoldDB" id="A0A4Z1R978"/>
<dbReference type="Pfam" id="PF20469">
    <property type="entry name" value="OLD-like_TOPRIM"/>
    <property type="match status" value="1"/>
</dbReference>
<gene>
    <name evidence="4" type="ORF">CFBP5507_25900</name>
</gene>
<evidence type="ECO:0000259" key="2">
    <source>
        <dbReference type="Pfam" id="PF13476"/>
    </source>
</evidence>
<dbReference type="Pfam" id="PF13476">
    <property type="entry name" value="AAA_23"/>
    <property type="match status" value="1"/>
</dbReference>
<dbReference type="PANTHER" id="PTHR43581:SF4">
    <property type="entry name" value="ATP_GTP PHOSPHATASE"/>
    <property type="match status" value="1"/>
</dbReference>
<evidence type="ECO:0000259" key="3">
    <source>
        <dbReference type="Pfam" id="PF20469"/>
    </source>
</evidence>
<dbReference type="InterPro" id="IPR034139">
    <property type="entry name" value="TOPRIM_OLD"/>
</dbReference>
<dbReference type="InterPro" id="IPR041685">
    <property type="entry name" value="AAA_GajA/Old/RecF-like"/>
</dbReference>
<feature type="domain" description="Rad50/SbcC-type AAA" evidence="2">
    <location>
        <begin position="5"/>
        <end position="53"/>
    </location>
</feature>
<sequence length="530" mass="59165">MQITKVIVKNYRSLRDRTVVFNKNLNIIVGDNESGKSTLLEAVNLALTGLLNGRPIYGELHPFLFNIEAVQAFLADYKANRASPPPTIWIEVYFANEPELADLKGTNNSLEEDVPGVSMTIAFNEAYSDEFNAYMEKIDEVRSLPIEYYRPRMADFKDHEITSRSIPTKTTLIDASAIRNLASGNKYIIDMIKDVLSPKQMAQLALSYRKMKETFLSDATVGQVNAHLAGKKGEISDKTISVSLDNSSRGNWEMGIMPHLNEVPISLVGKGEQNSVKIKLAMAAAAKTHLFLIEEPENHLSFTNLNMLIASIAANASERQTIITTHSSFVLNKLGIENVILFTRTASTRLNALKPKTYDYFMKLPGHDTLRMILANRAILVEGPSDELIVQRAYHKAHGKMPLDAGVDVISVNSLAFKRFLEIADLLDIRVAVVTDNDGDVAALKDKYKDYLGKDKVLISFDADEAAQTMEPQLVRDNGKDKIEKILGRVFPTVEELEKWMGKHKTQSALKLFATDEDWIVPDYIANAVK</sequence>
<dbReference type="GO" id="GO:0016887">
    <property type="term" value="F:ATP hydrolysis activity"/>
    <property type="evidence" value="ECO:0007669"/>
    <property type="project" value="InterPro"/>
</dbReference>
<geneLocation type="plasmid" evidence="4 5">
    <name>pAtCFBP5507a</name>
</geneLocation>
<evidence type="ECO:0000313" key="5">
    <source>
        <dbReference type="Proteomes" id="UP000298735"/>
    </source>
</evidence>
<reference evidence="4" key="1">
    <citation type="submission" date="2022-10" db="EMBL/GenBank/DDBJ databases">
        <title>Complete genome sequence of Agrobacterium salinitolerans CFBP5507.</title>
        <authorList>
            <person name="Tchabashvili S."/>
            <person name="Yen H.-C."/>
            <person name="Haryono M."/>
            <person name="Lin Y.-C."/>
            <person name="Lai E.-M."/>
            <person name="Kuo C.-H."/>
        </authorList>
    </citation>
    <scope>NUCLEOTIDE SEQUENCE</scope>
    <source>
        <strain evidence="4">CFBP5507</strain>
        <plasmid evidence="4">pAtCFBP5507a</plasmid>
    </source>
</reference>
<dbReference type="Pfam" id="PF13175">
    <property type="entry name" value="AAA_15"/>
    <property type="match status" value="1"/>
</dbReference>
<dbReference type="KEGG" id="asal:CFBP5507_25900"/>
<dbReference type="InterPro" id="IPR038729">
    <property type="entry name" value="Rad50/SbcC_AAA"/>
</dbReference>
<name>A0A4Z1R978_9HYPH</name>
<evidence type="ECO:0000313" key="4">
    <source>
        <dbReference type="EMBL" id="UYZ10948.1"/>
    </source>
</evidence>
<dbReference type="InterPro" id="IPR027417">
    <property type="entry name" value="P-loop_NTPase"/>
</dbReference>
<dbReference type="RefSeq" id="WP_137409429.1">
    <property type="nucleotide sequence ID" value="NZ_CP109970.1"/>
</dbReference>
<dbReference type="InterPro" id="IPR051396">
    <property type="entry name" value="Bact_Antivir_Def_Nuclease"/>
</dbReference>
<proteinExistence type="predicted"/>
<protein>
    <submittedName>
        <fullName evidence="4">AAA family ATPase</fullName>
    </submittedName>
</protein>
<evidence type="ECO:0000259" key="1">
    <source>
        <dbReference type="Pfam" id="PF13175"/>
    </source>
</evidence>
<dbReference type="EMBL" id="CP109970">
    <property type="protein sequence ID" value="UYZ10948.1"/>
    <property type="molecule type" value="Genomic_DNA"/>
</dbReference>
<dbReference type="GO" id="GO:0006302">
    <property type="term" value="P:double-strand break repair"/>
    <property type="evidence" value="ECO:0007669"/>
    <property type="project" value="InterPro"/>
</dbReference>
<feature type="domain" description="OLD protein-like TOPRIM" evidence="3">
    <location>
        <begin position="374"/>
        <end position="438"/>
    </location>
</feature>
<dbReference type="Proteomes" id="UP000298735">
    <property type="component" value="Plasmid pAtCFBP5507a"/>
</dbReference>
<dbReference type="Gene3D" id="3.40.50.300">
    <property type="entry name" value="P-loop containing nucleotide triphosphate hydrolases"/>
    <property type="match status" value="1"/>
</dbReference>
<organism evidence="4 5">
    <name type="scientific">Agrobacterium salinitolerans</name>
    <dbReference type="NCBI Taxonomy" id="1183413"/>
    <lineage>
        <taxon>Bacteria</taxon>
        <taxon>Pseudomonadati</taxon>
        <taxon>Pseudomonadota</taxon>
        <taxon>Alphaproteobacteria</taxon>
        <taxon>Hyphomicrobiales</taxon>
        <taxon>Rhizobiaceae</taxon>
        <taxon>Rhizobium/Agrobacterium group</taxon>
        <taxon>Agrobacterium</taxon>
    </lineage>
</organism>
<feature type="domain" description="Endonuclease GajA/Old nuclease/RecF-like AAA" evidence="1">
    <location>
        <begin position="236"/>
        <end position="330"/>
    </location>
</feature>
<dbReference type="PANTHER" id="PTHR43581">
    <property type="entry name" value="ATP/GTP PHOSPHATASE"/>
    <property type="match status" value="1"/>
</dbReference>
<keyword evidence="4" id="KW-0614">Plasmid</keyword>
<dbReference type="OrthoDB" id="9816534at2"/>